<reference evidence="2" key="1">
    <citation type="journal article" date="2023" name="G3 (Bethesda)">
        <title>A reference genome for the long-term kleptoplast-retaining sea slug Elysia crispata morphotype clarki.</title>
        <authorList>
            <person name="Eastman K.E."/>
            <person name="Pendleton A.L."/>
            <person name="Shaikh M.A."/>
            <person name="Suttiyut T."/>
            <person name="Ogas R."/>
            <person name="Tomko P."/>
            <person name="Gavelis G."/>
            <person name="Widhalm J.R."/>
            <person name="Wisecaver J.H."/>
        </authorList>
    </citation>
    <scope>NUCLEOTIDE SEQUENCE</scope>
    <source>
        <strain evidence="2">ECLA1</strain>
    </source>
</reference>
<dbReference type="AlphaFoldDB" id="A0AAE1CWU5"/>
<evidence type="ECO:0000313" key="3">
    <source>
        <dbReference type="Proteomes" id="UP001283361"/>
    </source>
</evidence>
<protein>
    <submittedName>
        <fullName evidence="2">Uncharacterized protein</fullName>
    </submittedName>
</protein>
<sequence>MTDASFVSEVACSAFFCCCKTPILLELVKQIPDVSSLVIKNSESFLTSSFTYSGQDKGLGVEIYQGNSGNPLATSASSPICPSGQKREAAL</sequence>
<dbReference type="Proteomes" id="UP001283361">
    <property type="component" value="Unassembled WGS sequence"/>
</dbReference>
<evidence type="ECO:0000313" key="2">
    <source>
        <dbReference type="EMBL" id="KAK3740718.1"/>
    </source>
</evidence>
<name>A0AAE1CWU5_9GAST</name>
<keyword evidence="3" id="KW-1185">Reference proteome</keyword>
<accession>A0AAE1CWU5</accession>
<feature type="region of interest" description="Disordered" evidence="1">
    <location>
        <begin position="69"/>
        <end position="91"/>
    </location>
</feature>
<comment type="caution">
    <text evidence="2">The sequence shown here is derived from an EMBL/GenBank/DDBJ whole genome shotgun (WGS) entry which is preliminary data.</text>
</comment>
<gene>
    <name evidence="2" type="ORF">RRG08_048962</name>
</gene>
<feature type="compositionally biased region" description="Polar residues" evidence="1">
    <location>
        <begin position="69"/>
        <end position="80"/>
    </location>
</feature>
<evidence type="ECO:0000256" key="1">
    <source>
        <dbReference type="SAM" id="MobiDB-lite"/>
    </source>
</evidence>
<organism evidence="2 3">
    <name type="scientific">Elysia crispata</name>
    <name type="common">lettuce slug</name>
    <dbReference type="NCBI Taxonomy" id="231223"/>
    <lineage>
        <taxon>Eukaryota</taxon>
        <taxon>Metazoa</taxon>
        <taxon>Spiralia</taxon>
        <taxon>Lophotrochozoa</taxon>
        <taxon>Mollusca</taxon>
        <taxon>Gastropoda</taxon>
        <taxon>Heterobranchia</taxon>
        <taxon>Euthyneura</taxon>
        <taxon>Panpulmonata</taxon>
        <taxon>Sacoglossa</taxon>
        <taxon>Placobranchoidea</taxon>
        <taxon>Plakobranchidae</taxon>
        <taxon>Elysia</taxon>
    </lineage>
</organism>
<dbReference type="EMBL" id="JAWDGP010006462">
    <property type="protein sequence ID" value="KAK3740718.1"/>
    <property type="molecule type" value="Genomic_DNA"/>
</dbReference>
<proteinExistence type="predicted"/>